<name>A0A8T0G4Q4_CERPU</name>
<evidence type="ECO:0000313" key="2">
    <source>
        <dbReference type="Proteomes" id="UP000822688"/>
    </source>
</evidence>
<organism evidence="1 2">
    <name type="scientific">Ceratodon purpureus</name>
    <name type="common">Fire moss</name>
    <name type="synonym">Dicranum purpureum</name>
    <dbReference type="NCBI Taxonomy" id="3225"/>
    <lineage>
        <taxon>Eukaryota</taxon>
        <taxon>Viridiplantae</taxon>
        <taxon>Streptophyta</taxon>
        <taxon>Embryophyta</taxon>
        <taxon>Bryophyta</taxon>
        <taxon>Bryophytina</taxon>
        <taxon>Bryopsida</taxon>
        <taxon>Dicranidae</taxon>
        <taxon>Pseudoditrichales</taxon>
        <taxon>Ditrichaceae</taxon>
        <taxon>Ceratodon</taxon>
    </lineage>
</organism>
<proteinExistence type="predicted"/>
<dbReference type="AlphaFoldDB" id="A0A8T0G4Q4"/>
<accession>A0A8T0G4Q4</accession>
<sequence>MDVQSEMLRVQPLGCQTCFSLWWCLMRGFWLRQLRVEVCCVEVSCVTWVVWAGSTKERLWNTTLRRRSTRFYIMMANRKY</sequence>
<protein>
    <submittedName>
        <fullName evidence="1">Uncharacterized protein</fullName>
    </submittedName>
</protein>
<evidence type="ECO:0000313" key="1">
    <source>
        <dbReference type="EMBL" id="KAG0553454.1"/>
    </source>
</evidence>
<keyword evidence="2" id="KW-1185">Reference proteome</keyword>
<reference evidence="1" key="1">
    <citation type="submission" date="2020-06" db="EMBL/GenBank/DDBJ databases">
        <title>WGS assembly of Ceratodon purpureus strain R40.</title>
        <authorList>
            <person name="Carey S.B."/>
            <person name="Jenkins J."/>
            <person name="Shu S."/>
            <person name="Lovell J.T."/>
            <person name="Sreedasyam A."/>
            <person name="Maumus F."/>
            <person name="Tiley G.P."/>
            <person name="Fernandez-Pozo N."/>
            <person name="Barry K."/>
            <person name="Chen C."/>
            <person name="Wang M."/>
            <person name="Lipzen A."/>
            <person name="Daum C."/>
            <person name="Saski C.A."/>
            <person name="Payton A.C."/>
            <person name="Mcbreen J.C."/>
            <person name="Conrad R.E."/>
            <person name="Kollar L.M."/>
            <person name="Olsson S."/>
            <person name="Huttunen S."/>
            <person name="Landis J.B."/>
            <person name="Wickett N.J."/>
            <person name="Johnson M.G."/>
            <person name="Rensing S.A."/>
            <person name="Grimwood J."/>
            <person name="Schmutz J."/>
            <person name="Mcdaniel S.F."/>
        </authorList>
    </citation>
    <scope>NUCLEOTIDE SEQUENCE</scope>
    <source>
        <strain evidence="1">R40</strain>
    </source>
</reference>
<gene>
    <name evidence="1" type="ORF">KC19_12G012400</name>
</gene>
<comment type="caution">
    <text evidence="1">The sequence shown here is derived from an EMBL/GenBank/DDBJ whole genome shotgun (WGS) entry which is preliminary data.</text>
</comment>
<dbReference type="EMBL" id="CM026433">
    <property type="protein sequence ID" value="KAG0553454.1"/>
    <property type="molecule type" value="Genomic_DNA"/>
</dbReference>
<dbReference type="Proteomes" id="UP000822688">
    <property type="component" value="Chromosome 12"/>
</dbReference>